<gene>
    <name evidence="2" type="ORF">AZF00_02430</name>
</gene>
<dbReference type="CDD" id="cd04196">
    <property type="entry name" value="GT_2_like_d"/>
    <property type="match status" value="1"/>
</dbReference>
<protein>
    <recommendedName>
        <fullName evidence="1">Glycosyltransferase 2-like domain-containing protein</fullName>
    </recommendedName>
</protein>
<dbReference type="PANTHER" id="PTHR22916">
    <property type="entry name" value="GLYCOSYLTRANSFERASE"/>
    <property type="match status" value="1"/>
</dbReference>
<dbReference type="SUPFAM" id="SSF53448">
    <property type="entry name" value="Nucleotide-diphospho-sugar transferases"/>
    <property type="match status" value="1"/>
</dbReference>
<evidence type="ECO:0000313" key="3">
    <source>
        <dbReference type="Proteomes" id="UP000074119"/>
    </source>
</evidence>
<dbReference type="PANTHER" id="PTHR22916:SF3">
    <property type="entry name" value="UDP-GLCNAC:BETAGAL BETA-1,3-N-ACETYLGLUCOSAMINYLTRANSFERASE-LIKE PROTEIN 1"/>
    <property type="match status" value="1"/>
</dbReference>
<dbReference type="STRING" id="1470434.AZF00_02430"/>
<dbReference type="InterPro" id="IPR029044">
    <property type="entry name" value="Nucleotide-diphossugar_trans"/>
</dbReference>
<dbReference type="Gene3D" id="3.90.550.10">
    <property type="entry name" value="Spore Coat Polysaccharide Biosynthesis Protein SpsA, Chain A"/>
    <property type="match status" value="1"/>
</dbReference>
<feature type="domain" description="Glycosyltransferase 2-like" evidence="1">
    <location>
        <begin position="1"/>
        <end position="108"/>
    </location>
</feature>
<dbReference type="InterPro" id="IPR001173">
    <property type="entry name" value="Glyco_trans_2-like"/>
</dbReference>
<dbReference type="KEGG" id="zal:AZF00_02430"/>
<name>A0A127M1X5_9GAMM</name>
<sequence length="301" mass="35313">MCTFNGERFVAEQLDSILNQTYENIELVVVDDVSTDGTLRLLDEYAARDGRIRVIRNSENIGFVRNFEKAMGACSGEFIALADQDDIWFPEKIETLYSEIGENWLIYSEVSPVDFEGNLLDISFPNVNRLEGRCPLALMLNNCVTGHASLIRRELLHLAMPAMSEMPFHDQWLAIVAASRGKLKASNKVLSFYRQHENNAVWKTKSKRTEAKYLKTLRDVERVCEFIRTVLAANILIGRDQDLLEEFYVYYSRYDRVFYNFKLRLFLKKHGDTFLALFLQQEKYRRRICRGKWYFIFLAFW</sequence>
<dbReference type="Proteomes" id="UP000074119">
    <property type="component" value="Chromosome"/>
</dbReference>
<evidence type="ECO:0000259" key="1">
    <source>
        <dbReference type="Pfam" id="PF00535"/>
    </source>
</evidence>
<evidence type="ECO:0000313" key="2">
    <source>
        <dbReference type="EMBL" id="AMO67224.1"/>
    </source>
</evidence>
<dbReference type="EMBL" id="CP014544">
    <property type="protein sequence ID" value="AMO67224.1"/>
    <property type="molecule type" value="Genomic_DNA"/>
</dbReference>
<organism evidence="2 3">
    <name type="scientific">Zhongshania aliphaticivorans</name>
    <dbReference type="NCBI Taxonomy" id="1470434"/>
    <lineage>
        <taxon>Bacteria</taxon>
        <taxon>Pseudomonadati</taxon>
        <taxon>Pseudomonadota</taxon>
        <taxon>Gammaproteobacteria</taxon>
        <taxon>Cellvibrionales</taxon>
        <taxon>Spongiibacteraceae</taxon>
        <taxon>Zhongshania</taxon>
    </lineage>
</organism>
<reference evidence="2 3" key="1">
    <citation type="submission" date="2015-12" db="EMBL/GenBank/DDBJ databases">
        <authorList>
            <person name="Shamseldin A."/>
            <person name="Moawad H."/>
            <person name="Abd El-Rahim W.M."/>
            <person name="Sadowsky M.J."/>
        </authorList>
    </citation>
    <scope>NUCLEOTIDE SEQUENCE [LARGE SCALE GENOMIC DNA]</scope>
    <source>
        <strain evidence="2 3">SM2</strain>
    </source>
</reference>
<dbReference type="GO" id="GO:0016758">
    <property type="term" value="F:hexosyltransferase activity"/>
    <property type="evidence" value="ECO:0007669"/>
    <property type="project" value="UniProtKB-ARBA"/>
</dbReference>
<accession>A0A127M1X5</accession>
<dbReference type="Pfam" id="PF00535">
    <property type="entry name" value="Glycos_transf_2"/>
    <property type="match status" value="1"/>
</dbReference>
<proteinExistence type="predicted"/>
<dbReference type="AlphaFoldDB" id="A0A127M1X5"/>